<proteinExistence type="predicted"/>
<dbReference type="InterPro" id="IPR052723">
    <property type="entry name" value="Acyl-CoA_thioesterase_PaaI"/>
</dbReference>
<protein>
    <submittedName>
        <fullName evidence="2">PaaI family thioesterase</fullName>
    </submittedName>
</protein>
<feature type="domain" description="Thioesterase" evidence="1">
    <location>
        <begin position="33"/>
        <end position="107"/>
    </location>
</feature>
<reference evidence="2 3" key="1">
    <citation type="submission" date="2019-08" db="EMBL/GenBank/DDBJ databases">
        <title>Parahaliea maris sp. nov., isolated from the surface seawater.</title>
        <authorList>
            <person name="Liu Y."/>
        </authorList>
    </citation>
    <scope>NUCLEOTIDE SEQUENCE [LARGE SCALE GENOMIC DNA]</scope>
    <source>
        <strain evidence="2 3">S2-26</strain>
    </source>
</reference>
<dbReference type="EMBL" id="VRYZ01000005">
    <property type="protein sequence ID" value="TXS91204.1"/>
    <property type="molecule type" value="Genomic_DNA"/>
</dbReference>
<evidence type="ECO:0000259" key="1">
    <source>
        <dbReference type="Pfam" id="PF03061"/>
    </source>
</evidence>
<sequence>MGFTDNLQPLYRRVREDGVTFGLFVDTQHANMMGICHGGALMTLADIAAASGVNHARGAVGGSPTINLSLDFIGAGKMGDWLEASNSEVTVKRRFGFCNGLIVSERGIVARYNGTFYLPDHDGMWQGEKGSGALGGRS</sequence>
<dbReference type="CDD" id="cd03443">
    <property type="entry name" value="PaaI_thioesterase"/>
    <property type="match status" value="1"/>
</dbReference>
<gene>
    <name evidence="2" type="ORF">FVW59_12535</name>
</gene>
<name>A0A5C8ZTT8_9GAMM</name>
<dbReference type="PANTHER" id="PTHR42856">
    <property type="entry name" value="ACYL-COENZYME A THIOESTERASE PAAI"/>
    <property type="match status" value="1"/>
</dbReference>
<dbReference type="PANTHER" id="PTHR42856:SF1">
    <property type="entry name" value="ACYL-COENZYME A THIOESTERASE PAAI"/>
    <property type="match status" value="1"/>
</dbReference>
<organism evidence="2 3">
    <name type="scientific">Parahaliea aestuarii</name>
    <dbReference type="NCBI Taxonomy" id="1852021"/>
    <lineage>
        <taxon>Bacteria</taxon>
        <taxon>Pseudomonadati</taxon>
        <taxon>Pseudomonadota</taxon>
        <taxon>Gammaproteobacteria</taxon>
        <taxon>Cellvibrionales</taxon>
        <taxon>Halieaceae</taxon>
        <taxon>Parahaliea</taxon>
    </lineage>
</organism>
<comment type="caution">
    <text evidence="2">The sequence shown here is derived from an EMBL/GenBank/DDBJ whole genome shotgun (WGS) entry which is preliminary data.</text>
</comment>
<evidence type="ECO:0000313" key="3">
    <source>
        <dbReference type="Proteomes" id="UP000321933"/>
    </source>
</evidence>
<dbReference type="OrthoDB" id="7061558at2"/>
<keyword evidence="3" id="KW-1185">Reference proteome</keyword>
<evidence type="ECO:0000313" key="2">
    <source>
        <dbReference type="EMBL" id="TXS91204.1"/>
    </source>
</evidence>
<accession>A0A5C8ZTT8</accession>
<dbReference type="InterPro" id="IPR006683">
    <property type="entry name" value="Thioestr_dom"/>
</dbReference>
<dbReference type="SUPFAM" id="SSF54637">
    <property type="entry name" value="Thioesterase/thiol ester dehydrase-isomerase"/>
    <property type="match status" value="1"/>
</dbReference>
<dbReference type="Pfam" id="PF03061">
    <property type="entry name" value="4HBT"/>
    <property type="match status" value="1"/>
</dbReference>
<dbReference type="GO" id="GO:0016289">
    <property type="term" value="F:acyl-CoA hydrolase activity"/>
    <property type="evidence" value="ECO:0007669"/>
    <property type="project" value="TreeGrafter"/>
</dbReference>
<dbReference type="AlphaFoldDB" id="A0A5C8ZTT8"/>
<dbReference type="Proteomes" id="UP000321933">
    <property type="component" value="Unassembled WGS sequence"/>
</dbReference>
<dbReference type="Gene3D" id="3.10.129.10">
    <property type="entry name" value="Hotdog Thioesterase"/>
    <property type="match status" value="1"/>
</dbReference>
<dbReference type="InterPro" id="IPR029069">
    <property type="entry name" value="HotDog_dom_sf"/>
</dbReference>